<keyword evidence="3" id="KW-0812">Transmembrane</keyword>
<evidence type="ECO:0000313" key="5">
    <source>
        <dbReference type="Proteomes" id="UP000654075"/>
    </source>
</evidence>
<feature type="compositionally biased region" description="Polar residues" evidence="2">
    <location>
        <begin position="1739"/>
        <end position="1763"/>
    </location>
</feature>
<feature type="compositionally biased region" description="Polar residues" evidence="2">
    <location>
        <begin position="145"/>
        <end position="169"/>
    </location>
</feature>
<feature type="region of interest" description="Disordered" evidence="2">
    <location>
        <begin position="1"/>
        <end position="23"/>
    </location>
</feature>
<gene>
    <name evidence="4" type="ORF">PGLA1383_LOCUS8525</name>
</gene>
<keyword evidence="5" id="KW-1185">Reference proteome</keyword>
<feature type="transmembrane region" description="Helical" evidence="3">
    <location>
        <begin position="1264"/>
        <end position="1284"/>
    </location>
</feature>
<feature type="transmembrane region" description="Helical" evidence="3">
    <location>
        <begin position="699"/>
        <end position="720"/>
    </location>
</feature>
<evidence type="ECO:0000256" key="3">
    <source>
        <dbReference type="SAM" id="Phobius"/>
    </source>
</evidence>
<feature type="compositionally biased region" description="Polar residues" evidence="2">
    <location>
        <begin position="1777"/>
        <end position="1790"/>
    </location>
</feature>
<keyword evidence="3" id="KW-0472">Membrane</keyword>
<feature type="transmembrane region" description="Helical" evidence="3">
    <location>
        <begin position="2105"/>
        <end position="2125"/>
    </location>
</feature>
<feature type="transmembrane region" description="Helical" evidence="3">
    <location>
        <begin position="1340"/>
        <end position="1362"/>
    </location>
</feature>
<protein>
    <submittedName>
        <fullName evidence="4">Uncharacterized protein</fullName>
    </submittedName>
</protein>
<evidence type="ECO:0000313" key="4">
    <source>
        <dbReference type="EMBL" id="CAE8589795.1"/>
    </source>
</evidence>
<reference evidence="4" key="1">
    <citation type="submission" date="2021-02" db="EMBL/GenBank/DDBJ databases">
        <authorList>
            <person name="Dougan E. K."/>
            <person name="Rhodes N."/>
            <person name="Thang M."/>
            <person name="Chan C."/>
        </authorList>
    </citation>
    <scope>NUCLEOTIDE SEQUENCE</scope>
</reference>
<feature type="compositionally biased region" description="Basic and acidic residues" evidence="2">
    <location>
        <begin position="12"/>
        <end position="23"/>
    </location>
</feature>
<dbReference type="Proteomes" id="UP000654075">
    <property type="component" value="Unassembled WGS sequence"/>
</dbReference>
<feature type="region of interest" description="Disordered" evidence="2">
    <location>
        <begin position="1154"/>
        <end position="1243"/>
    </location>
</feature>
<feature type="transmembrane region" description="Helical" evidence="3">
    <location>
        <begin position="2293"/>
        <end position="2313"/>
    </location>
</feature>
<feature type="compositionally biased region" description="Polar residues" evidence="2">
    <location>
        <begin position="1056"/>
        <end position="1069"/>
    </location>
</feature>
<feature type="transmembrane region" description="Helical" evidence="3">
    <location>
        <begin position="2190"/>
        <end position="2210"/>
    </location>
</feature>
<organism evidence="4 5">
    <name type="scientific">Polarella glacialis</name>
    <name type="common">Dinoflagellate</name>
    <dbReference type="NCBI Taxonomy" id="89957"/>
    <lineage>
        <taxon>Eukaryota</taxon>
        <taxon>Sar</taxon>
        <taxon>Alveolata</taxon>
        <taxon>Dinophyceae</taxon>
        <taxon>Suessiales</taxon>
        <taxon>Suessiaceae</taxon>
        <taxon>Polarella</taxon>
    </lineage>
</organism>
<feature type="transmembrane region" description="Helical" evidence="3">
    <location>
        <begin position="818"/>
        <end position="837"/>
    </location>
</feature>
<dbReference type="EMBL" id="CAJNNV010003885">
    <property type="protein sequence ID" value="CAE8589795.1"/>
    <property type="molecule type" value="Genomic_DNA"/>
</dbReference>
<feature type="transmembrane region" description="Helical" evidence="3">
    <location>
        <begin position="637"/>
        <end position="662"/>
    </location>
</feature>
<keyword evidence="1" id="KW-0175">Coiled coil</keyword>
<sequence>MPFSFPEGAMADDIRDREEGPEKFDKQMIRAVRRVLQQELQEIRDLLVSLTENQRGIIERNQSEQSEPKLAVSLPRLSTPGNPRSARPCFSPQGTSSLLGDQRKPVKPVTIDQLEEQLAEHLQAAELVVGTSRALPAKQRPASLEGQTGWSKRVTGGSSQVRGASSFANSRALPAKQCPASLEGQTSWTRSISGPSQVGVADSSATSRALPAEQCPASLEGQTSWSRSISGPSQVGVADSSATSRALPAKQCPASQEVQQTRGSRSTSGPSQVQAPVAFGALACLDSAAPCGNLGVRAFATLSSPEEPRDLPNAWRHAPAEDPDALFGGCCRRDIPGEASPSSECGGSDCSLINPPSLIHTPQALDMDLVEEGHQRPQQKDSSPVWQPAALAAPETPCLQQLAILPPEPCRMAAEYQSERGTHIVFGTIREEGSARPPVTPSARSTKRRTMDRLWATCDEQRVQGQDSDGKPESAVHAGALSRYQRCLSSSSQAVFCIFGILPMRKGRSGYLYPAVVQLAILAIAAYPMFIHESARSSLWSEYNNALECLGVVMALCSFHWKRIKILLGPDRNLLKMYASGHGFYDHWVSTLPFDFLVACVFLAFEFAIHEGLYLYKLRTQGLECVSAPSLSHRLGHAVGALAFSVVMIFKMHVVSCLDLMIDDFSSKYAEHGLAQEGVLQWNLLQATMNSAAKRLEGSFVVLFAATFAGFATVAADLLLGPVNELAHSALPDCSEGQFIWLLELEPLQMMVGRALLLIYVSSRAAGLTEKCIRTRCFVNSLVLDNCVLDAERSYLVRYIDDSAAGFNIQGVRLTGIAIMKIFYGMCALTFAISVQASRNSQTISSSVTWLCLSEWWYLTAAKRLLPRSFAAISQPLKTWPALQWLRRISIVARMLAADMFASTFPARVRGEASFFLFCTYSWYGAMAEGSRDREEGPEKFDKQMIRAVRRALQQELQEIRDLLVSLTEIQGASLNGIRVSRVNPSLPYRDYPRQATLAVHDPVSFRRGRFLWTSASPSSLSLLTSSRLAEHLQAAELVVGTSRALPAKHCPPSLEGQTRWSRSISGPSQVGVADSSATSRALPAKQCPASQEVPQKRYSRSTSSPSQVQGPVAFGALACRGLSRSMWESWSSRFATPSSPEEPRNLPTAWRRAPAEDPDALSGGCCRLDIPGQASPSSESGYGPDRGLINPPGLIHTPPVLDMDLVEEGHQHPQQKDSSPFCNQEEGSARTPVTPSAGSPKHRTMDRLWATLDEQRVQGRSGYLYPAVVQLAILAIAAYPMVIHESAGSCLWSEYNNALECLGVVMALCSFHWKRIKILLGPDRNLLKMYASGHGFYDHWVSTLPFDFLVACVFLAFEFAIHEGLYLYKLRTQGLECVSVPSSSHRLGHAVGALAFSVVRFFKMHVVSCLDLMIDDFSSKYAEHGLAQEGVLQWNLLQATMNSAAKRLEGSFVILFAATFAGFATVAADLLLGSVNELAHSALPDCSGGQLIWVLELEPLQMMVGRALLLIYVSSRAAGLTEKCIRARCFVNSLVLDNCVLDAERSYLVRYIDDSAAGFYIQGVRLTGIAIMKIFYGMCALTFAISVQASRDSQTASSSAAASSASLLDGGTGPEKFDKQMIRAVRRVLQQELQEIRDLLVSLTENQRGIIERNQSEQSEPKLAVSLPRLSTPGNPRSARPCFSPQGTSSLLGDQRKPVKPVTIDQLEEQLAEHLQAAELAVGTSRALPAKQCPASLEGQTGWSKRVTGGSSQVRGASSFANSRALPAKQCPASLEGQTSWSRSISGPSQVGVADSSATSRALPAKHCPPSLEGQTRWSRSISGPSQVGVADSSATSGALPAKQCPASQEVQQTRGSRSTSGPSQVQAPVAFGALACLDSAPPCGNLGVRAFATLSSPEEPRDLPNAWRHAPAEDPDALFGGCCRRDIPGQASPSSQCGGPDRGFINPPSLIHTPLALDMDLVEEGHQRPQQKDSSPVWQLAALTAPETPCLQQLAILPPEPCRMAAEYQSERGKHIVFGTIREEGSARPPVTPSARSTKRRTMDRLWATCDEQRVQGQDSDGKPESAVHAGALSRYQRCLSSSSQAVFCIFGILPMRKGRSGYLYPAVVQLAILAIAAYPMFIHESARSSLWSEYNNALECLGVVMALCSFHWKRIKILLGPDRNLLKMYASGHGFYDHWVSTLPFDFLVACVFLAFEFAIHEGLYLYKLRTQGLECVSAPRLSHRLGHAVGALAFSVVMIFKMHVVSCLDLMIDDFSSKYAEHGLAQEGVLQWNLLQATMNSAAKRLEGSFVVLFAATFAGFATVAADLLLGPVNELAHSALPDCSEGQFIWLLELEPLQMMVGRALLLIYVSSRAAGLTEKCIRTRCFVNSLVLDNCVLDAERSYLVRYIDDSAAGFNIQGVRLTGIAIMKIFYGMCALTFAISVQASRNSQTISSSVSGGI</sequence>
<accession>A0A813DL24</accession>
<name>A0A813DL24_POLGL</name>
<feature type="compositionally biased region" description="Polar residues" evidence="2">
    <location>
        <begin position="220"/>
        <end position="233"/>
    </location>
</feature>
<feature type="compositionally biased region" description="Polar residues" evidence="2">
    <location>
        <begin position="1847"/>
        <end position="1866"/>
    </location>
</feature>
<feature type="compositionally biased region" description="Polar residues" evidence="2">
    <location>
        <begin position="1814"/>
        <end position="1827"/>
    </location>
</feature>
<feature type="transmembrane region" description="Helical" evidence="3">
    <location>
        <begin position="596"/>
        <end position="616"/>
    </location>
</feature>
<feature type="region of interest" description="Disordered" evidence="2">
    <location>
        <begin position="1670"/>
        <end position="1696"/>
    </location>
</feature>
<feature type="compositionally biased region" description="Polar residues" evidence="2">
    <location>
        <begin position="183"/>
        <end position="196"/>
    </location>
</feature>
<feature type="coiled-coil region" evidence="1">
    <location>
        <begin position="943"/>
        <end position="970"/>
    </location>
</feature>
<keyword evidence="3" id="KW-1133">Transmembrane helix</keyword>
<proteinExistence type="predicted"/>
<feature type="region of interest" description="Disordered" evidence="2">
    <location>
        <begin position="1049"/>
        <end position="1110"/>
    </location>
</feature>
<feature type="transmembrane region" description="Helical" evidence="3">
    <location>
        <begin position="511"/>
        <end position="531"/>
    </location>
</feature>
<feature type="compositionally biased region" description="Polar residues" evidence="2">
    <location>
        <begin position="1101"/>
        <end position="1110"/>
    </location>
</feature>
<feature type="region of interest" description="Disordered" evidence="2">
    <location>
        <begin position="77"/>
        <end position="102"/>
    </location>
</feature>
<evidence type="ECO:0000256" key="1">
    <source>
        <dbReference type="SAM" id="Coils"/>
    </source>
</evidence>
<feature type="compositionally biased region" description="Polar residues" evidence="2">
    <location>
        <begin position="253"/>
        <end position="272"/>
    </location>
</feature>
<evidence type="ECO:0000256" key="2">
    <source>
        <dbReference type="SAM" id="MobiDB-lite"/>
    </source>
</evidence>
<feature type="region of interest" description="Disordered" evidence="2">
    <location>
        <begin position="136"/>
        <end position="272"/>
    </location>
</feature>
<feature type="compositionally biased region" description="Polar residues" evidence="2">
    <location>
        <begin position="1217"/>
        <end position="1238"/>
    </location>
</feature>
<feature type="transmembrane region" description="Helical" evidence="3">
    <location>
        <begin position="1453"/>
        <end position="1473"/>
    </location>
</feature>
<feature type="region of interest" description="Disordered" evidence="2">
    <location>
        <begin position="1734"/>
        <end position="1866"/>
    </location>
</feature>
<comment type="caution">
    <text evidence="4">The sequence shown here is derived from an EMBL/GenBank/DDBJ whole genome shotgun (WGS) entry which is preliminary data.</text>
</comment>